<reference evidence="6 7" key="1">
    <citation type="submission" date="2014-08" db="EMBL/GenBank/DDBJ databases">
        <title>Genomic and Phenotypic Diversity of Colwellia psychrerythraea strains from Disparate Marine Basins.</title>
        <authorList>
            <person name="Techtmann S.M."/>
            <person name="Stelling S.C."/>
            <person name="Utturkar S.M."/>
            <person name="Alshibli N."/>
            <person name="Harris A."/>
            <person name="Brown S.D."/>
            <person name="Hazen T.C."/>
        </authorList>
    </citation>
    <scope>NUCLEOTIDE SEQUENCE [LARGE SCALE GENOMIC DNA]</scope>
    <source>
        <strain evidence="6 7">ND2E</strain>
    </source>
</reference>
<proteinExistence type="inferred from homology"/>
<dbReference type="InterPro" id="IPR036390">
    <property type="entry name" value="WH_DNA-bd_sf"/>
</dbReference>
<dbReference type="Gene3D" id="3.40.190.10">
    <property type="entry name" value="Periplasmic binding protein-like II"/>
    <property type="match status" value="2"/>
</dbReference>
<dbReference type="Proteomes" id="UP000029843">
    <property type="component" value="Unassembled WGS sequence"/>
</dbReference>
<dbReference type="InterPro" id="IPR005119">
    <property type="entry name" value="LysR_subst-bd"/>
</dbReference>
<organism evidence="6 7">
    <name type="scientific">Colwellia psychrerythraea</name>
    <name type="common">Vibrio psychroerythus</name>
    <dbReference type="NCBI Taxonomy" id="28229"/>
    <lineage>
        <taxon>Bacteria</taxon>
        <taxon>Pseudomonadati</taxon>
        <taxon>Pseudomonadota</taxon>
        <taxon>Gammaproteobacteria</taxon>
        <taxon>Alteromonadales</taxon>
        <taxon>Colwelliaceae</taxon>
        <taxon>Colwellia</taxon>
    </lineage>
</organism>
<dbReference type="OrthoDB" id="5526340at2"/>
<name>A0A099KSW8_COLPS</name>
<dbReference type="GO" id="GO:0000976">
    <property type="term" value="F:transcription cis-regulatory region binding"/>
    <property type="evidence" value="ECO:0007669"/>
    <property type="project" value="TreeGrafter"/>
</dbReference>
<feature type="domain" description="HTH lysR-type" evidence="5">
    <location>
        <begin position="4"/>
        <end position="62"/>
    </location>
</feature>
<evidence type="ECO:0000256" key="1">
    <source>
        <dbReference type="ARBA" id="ARBA00009437"/>
    </source>
</evidence>
<dbReference type="RefSeq" id="WP_033093205.1">
    <property type="nucleotide sequence ID" value="NZ_JQED01000015.1"/>
</dbReference>
<dbReference type="Gene3D" id="1.10.10.10">
    <property type="entry name" value="Winged helix-like DNA-binding domain superfamily/Winged helix DNA-binding domain"/>
    <property type="match status" value="1"/>
</dbReference>
<dbReference type="PANTHER" id="PTHR30126:SF40">
    <property type="entry name" value="HTH-TYPE TRANSCRIPTIONAL REGULATOR GLTR"/>
    <property type="match status" value="1"/>
</dbReference>
<evidence type="ECO:0000256" key="3">
    <source>
        <dbReference type="ARBA" id="ARBA00023125"/>
    </source>
</evidence>
<accession>A0A099KSW8</accession>
<dbReference type="SUPFAM" id="SSF46785">
    <property type="entry name" value="Winged helix' DNA-binding domain"/>
    <property type="match status" value="1"/>
</dbReference>
<dbReference type="InterPro" id="IPR036388">
    <property type="entry name" value="WH-like_DNA-bd_sf"/>
</dbReference>
<dbReference type="SUPFAM" id="SSF53850">
    <property type="entry name" value="Periplasmic binding protein-like II"/>
    <property type="match status" value="1"/>
</dbReference>
<keyword evidence="4" id="KW-0804">Transcription</keyword>
<dbReference type="PATRIC" id="fig|28229.4.peg.1453"/>
<evidence type="ECO:0000259" key="5">
    <source>
        <dbReference type="PROSITE" id="PS50931"/>
    </source>
</evidence>
<evidence type="ECO:0000256" key="2">
    <source>
        <dbReference type="ARBA" id="ARBA00023015"/>
    </source>
</evidence>
<evidence type="ECO:0000313" key="6">
    <source>
        <dbReference type="EMBL" id="KGJ92957.1"/>
    </source>
</evidence>
<keyword evidence="2" id="KW-0805">Transcription regulation</keyword>
<dbReference type="InterPro" id="IPR000847">
    <property type="entry name" value="LysR_HTH_N"/>
</dbReference>
<dbReference type="EMBL" id="JQED01000015">
    <property type="protein sequence ID" value="KGJ92957.1"/>
    <property type="molecule type" value="Genomic_DNA"/>
</dbReference>
<evidence type="ECO:0000313" key="7">
    <source>
        <dbReference type="Proteomes" id="UP000029843"/>
    </source>
</evidence>
<evidence type="ECO:0000256" key="4">
    <source>
        <dbReference type="ARBA" id="ARBA00023163"/>
    </source>
</evidence>
<sequence length="294" mass="34173">MLRHLANHLPYFSAVAKSLSFSNAANELAVSQPSISYQIKCLEEKLGFQLFMRGQGNKVELTNKGSKLFQEYLILERNFNQVIFDTQVNQSRTKLEMTAPVDLGVKFIAPMLSQLEMDKLIINLDLTDEVVDFKKSKFDFSIRNNKNEKGLEYFSLMSAKNILVCSEQYALINKLSTFDDINEQHRLIVRSDVKSNTWEKLFLKHDKRFHKHNNMQVINNSFGIYQAIISNIGIGILPEYFVDQSNQKALYIFEESMSETPYYLAYQPSYVAKKWATLIKTLIIKNFEYLKRIN</sequence>
<gene>
    <name evidence="6" type="ORF">ND2E_2423</name>
</gene>
<dbReference type="PRINTS" id="PR00039">
    <property type="entry name" value="HTHLYSR"/>
</dbReference>
<dbReference type="PANTHER" id="PTHR30126">
    <property type="entry name" value="HTH-TYPE TRANSCRIPTIONAL REGULATOR"/>
    <property type="match status" value="1"/>
</dbReference>
<protein>
    <submittedName>
        <fullName evidence="6">Transcriptional regulator, LysR family</fullName>
    </submittedName>
</protein>
<dbReference type="Pfam" id="PF03466">
    <property type="entry name" value="LysR_substrate"/>
    <property type="match status" value="1"/>
</dbReference>
<keyword evidence="3" id="KW-0238">DNA-binding</keyword>
<comment type="similarity">
    <text evidence="1">Belongs to the LysR transcriptional regulatory family.</text>
</comment>
<comment type="caution">
    <text evidence="6">The sequence shown here is derived from an EMBL/GenBank/DDBJ whole genome shotgun (WGS) entry which is preliminary data.</text>
</comment>
<dbReference type="PROSITE" id="PS50931">
    <property type="entry name" value="HTH_LYSR"/>
    <property type="match status" value="1"/>
</dbReference>
<dbReference type="Pfam" id="PF00126">
    <property type="entry name" value="HTH_1"/>
    <property type="match status" value="1"/>
</dbReference>
<dbReference type="AlphaFoldDB" id="A0A099KSW8"/>
<dbReference type="GO" id="GO:0003700">
    <property type="term" value="F:DNA-binding transcription factor activity"/>
    <property type="evidence" value="ECO:0007669"/>
    <property type="project" value="InterPro"/>
</dbReference>